<protein>
    <recommendedName>
        <fullName evidence="3">Serine/threonine protein kinase</fullName>
    </recommendedName>
</protein>
<dbReference type="AlphaFoldDB" id="A0A1X9MBP9"/>
<dbReference type="RefSeq" id="WP_066154278.1">
    <property type="nucleotide sequence ID" value="NZ_CP020814.1"/>
</dbReference>
<dbReference type="EMBL" id="CP020814">
    <property type="protein sequence ID" value="ARK29583.1"/>
    <property type="molecule type" value="Genomic_DNA"/>
</dbReference>
<sequence length="230" mass="26953">MSFLLENVDEKIKQIQLFSRNNNQIVTVKKVPKGIKCIGMGTDAAVFQLLDAPQFAFKVFSQDKLKKLEREKQVYTLLGDSNYFPSYYSNGTNYLVLSFEEGLTLYECLLKGVRIPEQAIVDVERAREFARSKGLNPRDIHLKNILLQGGRAVVLDVSEYLNEGNDHRWEYLKEGYYEYYTLIAEKKVPYWVIETVRKWYNQSHPGRFQLHSFVQKVLKIVHIESEEMKR</sequence>
<dbReference type="PANTHER" id="PTHR37171">
    <property type="entry name" value="SERINE/THREONINE-PROTEIN KINASE YRZF-RELATED"/>
    <property type="match status" value="1"/>
</dbReference>
<dbReference type="InterPro" id="IPR052396">
    <property type="entry name" value="Meiotic_Drive_Suppr_Kinase"/>
</dbReference>
<reference evidence="1 2" key="1">
    <citation type="submission" date="2017-04" db="EMBL/GenBank/DDBJ databases">
        <title>Bacillus krulwichiae AM31D Genome sequencing and assembly.</title>
        <authorList>
            <person name="Krulwich T.A."/>
            <person name="Anastor L."/>
            <person name="Ehrlich R."/>
            <person name="Ehrlich G.D."/>
            <person name="Janto B."/>
        </authorList>
    </citation>
    <scope>NUCLEOTIDE SEQUENCE [LARGE SCALE GENOMIC DNA]</scope>
    <source>
        <strain evidence="1 2">AM31D</strain>
    </source>
</reference>
<dbReference type="STRING" id="199441.BkAM31D_06750"/>
<proteinExistence type="predicted"/>
<accession>A0A1X9MBP9</accession>
<name>A0A1X9MBP9_9BACI</name>
<gene>
    <name evidence="1" type="ORF">BkAM31D_06750</name>
</gene>
<organism evidence="1 2">
    <name type="scientific">Halalkalibacter krulwichiae</name>
    <dbReference type="NCBI Taxonomy" id="199441"/>
    <lineage>
        <taxon>Bacteria</taxon>
        <taxon>Bacillati</taxon>
        <taxon>Bacillota</taxon>
        <taxon>Bacilli</taxon>
        <taxon>Bacillales</taxon>
        <taxon>Bacillaceae</taxon>
        <taxon>Halalkalibacter</taxon>
    </lineage>
</organism>
<evidence type="ECO:0000313" key="1">
    <source>
        <dbReference type="EMBL" id="ARK29583.1"/>
    </source>
</evidence>
<dbReference type="SUPFAM" id="SSF56112">
    <property type="entry name" value="Protein kinase-like (PK-like)"/>
    <property type="match status" value="1"/>
</dbReference>
<dbReference type="PANTHER" id="PTHR37171:SF1">
    <property type="entry name" value="SERINE_THREONINE-PROTEIN KINASE YRZF-RELATED"/>
    <property type="match status" value="1"/>
</dbReference>
<dbReference type="Gene3D" id="1.10.510.10">
    <property type="entry name" value="Transferase(Phosphotransferase) domain 1"/>
    <property type="match status" value="1"/>
</dbReference>
<dbReference type="Proteomes" id="UP000193006">
    <property type="component" value="Chromosome"/>
</dbReference>
<dbReference type="InterPro" id="IPR011009">
    <property type="entry name" value="Kinase-like_dom_sf"/>
</dbReference>
<dbReference type="KEGG" id="bkw:BkAM31D_06750"/>
<keyword evidence="2" id="KW-1185">Reference proteome</keyword>
<evidence type="ECO:0008006" key="3">
    <source>
        <dbReference type="Google" id="ProtNLM"/>
    </source>
</evidence>
<evidence type="ECO:0000313" key="2">
    <source>
        <dbReference type="Proteomes" id="UP000193006"/>
    </source>
</evidence>